<dbReference type="EMBL" id="CM000127">
    <property type="protein sequence ID" value="EAY86200.1"/>
    <property type="molecule type" value="Genomic_DNA"/>
</dbReference>
<gene>
    <name evidence="2" type="ORF">OsI_07576</name>
</gene>
<sequence length="133" mass="15206">MAPNEADGAQVSTGGKAPRKQAGAGDTNQPLRHPRLHAKRRHHQCPQGHPARAPHQRLQNSLQFCTIHHLTIARELTIRWHYTDNGSWMCSQCPWYVTIDERYAGEFNLQIANQHNTKWLSLWNLVTAITANR</sequence>
<accession>A2X5U0</accession>
<feature type="compositionally biased region" description="Basic residues" evidence="1">
    <location>
        <begin position="32"/>
        <end position="44"/>
    </location>
</feature>
<proteinExistence type="predicted"/>
<name>A2X5U0_ORYSI</name>
<evidence type="ECO:0000256" key="1">
    <source>
        <dbReference type="SAM" id="MobiDB-lite"/>
    </source>
</evidence>
<reference evidence="2 3" key="1">
    <citation type="journal article" date="2005" name="PLoS Biol.">
        <title>The genomes of Oryza sativa: a history of duplications.</title>
        <authorList>
            <person name="Yu J."/>
            <person name="Wang J."/>
            <person name="Lin W."/>
            <person name="Li S."/>
            <person name="Li H."/>
            <person name="Zhou J."/>
            <person name="Ni P."/>
            <person name="Dong W."/>
            <person name="Hu S."/>
            <person name="Zeng C."/>
            <person name="Zhang J."/>
            <person name="Zhang Y."/>
            <person name="Li R."/>
            <person name="Xu Z."/>
            <person name="Li S."/>
            <person name="Li X."/>
            <person name="Zheng H."/>
            <person name="Cong L."/>
            <person name="Lin L."/>
            <person name="Yin J."/>
            <person name="Geng J."/>
            <person name="Li G."/>
            <person name="Shi J."/>
            <person name="Liu J."/>
            <person name="Lv H."/>
            <person name="Li J."/>
            <person name="Wang J."/>
            <person name="Deng Y."/>
            <person name="Ran L."/>
            <person name="Shi X."/>
            <person name="Wang X."/>
            <person name="Wu Q."/>
            <person name="Li C."/>
            <person name="Ren X."/>
            <person name="Wang J."/>
            <person name="Wang X."/>
            <person name="Li D."/>
            <person name="Liu D."/>
            <person name="Zhang X."/>
            <person name="Ji Z."/>
            <person name="Zhao W."/>
            <person name="Sun Y."/>
            <person name="Zhang Z."/>
            <person name="Bao J."/>
            <person name="Han Y."/>
            <person name="Dong L."/>
            <person name="Ji J."/>
            <person name="Chen P."/>
            <person name="Wu S."/>
            <person name="Liu J."/>
            <person name="Xiao Y."/>
            <person name="Bu D."/>
            <person name="Tan J."/>
            <person name="Yang L."/>
            <person name="Ye C."/>
            <person name="Zhang J."/>
            <person name="Xu J."/>
            <person name="Zhou Y."/>
            <person name="Yu Y."/>
            <person name="Zhang B."/>
            <person name="Zhuang S."/>
            <person name="Wei H."/>
            <person name="Liu B."/>
            <person name="Lei M."/>
            <person name="Yu H."/>
            <person name="Li Y."/>
            <person name="Xu H."/>
            <person name="Wei S."/>
            <person name="He X."/>
            <person name="Fang L."/>
            <person name="Zhang Z."/>
            <person name="Zhang Y."/>
            <person name="Huang X."/>
            <person name="Su Z."/>
            <person name="Tong W."/>
            <person name="Li J."/>
            <person name="Tong Z."/>
            <person name="Li S."/>
            <person name="Ye J."/>
            <person name="Wang L."/>
            <person name="Fang L."/>
            <person name="Lei T."/>
            <person name="Chen C."/>
            <person name="Chen H."/>
            <person name="Xu Z."/>
            <person name="Li H."/>
            <person name="Huang H."/>
            <person name="Zhang F."/>
            <person name="Xu H."/>
            <person name="Li N."/>
            <person name="Zhao C."/>
            <person name="Li S."/>
            <person name="Dong L."/>
            <person name="Huang Y."/>
            <person name="Li L."/>
            <person name="Xi Y."/>
            <person name="Qi Q."/>
            <person name="Li W."/>
            <person name="Zhang B."/>
            <person name="Hu W."/>
            <person name="Zhang Y."/>
            <person name="Tian X."/>
            <person name="Jiao Y."/>
            <person name="Liang X."/>
            <person name="Jin J."/>
            <person name="Gao L."/>
            <person name="Zheng W."/>
            <person name="Hao B."/>
            <person name="Liu S."/>
            <person name="Wang W."/>
            <person name="Yuan L."/>
            <person name="Cao M."/>
            <person name="McDermott J."/>
            <person name="Samudrala R."/>
            <person name="Wang J."/>
            <person name="Wong G.K."/>
            <person name="Yang H."/>
        </authorList>
    </citation>
    <scope>NUCLEOTIDE SEQUENCE [LARGE SCALE GENOMIC DNA]</scope>
    <source>
        <strain evidence="3">cv. 93-11</strain>
    </source>
</reference>
<feature type="region of interest" description="Disordered" evidence="1">
    <location>
        <begin position="1"/>
        <end position="55"/>
    </location>
</feature>
<evidence type="ECO:0000313" key="3">
    <source>
        <dbReference type="Proteomes" id="UP000007015"/>
    </source>
</evidence>
<protein>
    <submittedName>
        <fullName evidence="2">Uncharacterized protein</fullName>
    </submittedName>
</protein>
<dbReference type="Gramene" id="BGIOSGA008387-TA">
    <property type="protein sequence ID" value="BGIOSGA008387-PA"/>
    <property type="gene ID" value="BGIOSGA008387"/>
</dbReference>
<dbReference type="Proteomes" id="UP000007015">
    <property type="component" value="Chromosome 2"/>
</dbReference>
<evidence type="ECO:0000313" key="2">
    <source>
        <dbReference type="EMBL" id="EAY86200.1"/>
    </source>
</evidence>
<dbReference type="AlphaFoldDB" id="A2X5U0"/>
<keyword evidence="3" id="KW-1185">Reference proteome</keyword>
<dbReference type="HOGENOM" id="CLU_1910125_0_0_1"/>
<organism evidence="2 3">
    <name type="scientific">Oryza sativa subsp. indica</name>
    <name type="common">Rice</name>
    <dbReference type="NCBI Taxonomy" id="39946"/>
    <lineage>
        <taxon>Eukaryota</taxon>
        <taxon>Viridiplantae</taxon>
        <taxon>Streptophyta</taxon>
        <taxon>Embryophyta</taxon>
        <taxon>Tracheophyta</taxon>
        <taxon>Spermatophyta</taxon>
        <taxon>Magnoliopsida</taxon>
        <taxon>Liliopsida</taxon>
        <taxon>Poales</taxon>
        <taxon>Poaceae</taxon>
        <taxon>BOP clade</taxon>
        <taxon>Oryzoideae</taxon>
        <taxon>Oryzeae</taxon>
        <taxon>Oryzinae</taxon>
        <taxon>Oryza</taxon>
        <taxon>Oryza sativa</taxon>
    </lineage>
</organism>